<reference evidence="4 5" key="1">
    <citation type="submission" date="2024-08" db="EMBL/GenBank/DDBJ databases">
        <title>Genome mining of Saccharopolyspora cebuensis PGLac3 from Nigerian medicinal plant.</title>
        <authorList>
            <person name="Ezeobiora C.E."/>
            <person name="Igbokwe N.H."/>
            <person name="Amin D.H."/>
            <person name="Mendie U.E."/>
        </authorList>
    </citation>
    <scope>NUCLEOTIDE SEQUENCE [LARGE SCALE GENOMIC DNA]</scope>
    <source>
        <strain evidence="4 5">PGLac3</strain>
    </source>
</reference>
<sequence>MTDSTRASDRDRERSAERLRVALDEGRLTLTEYDERLRQAYAAVTLGELAPITSDLPAPAPEPSAEPALDEQAKEVAKRKRDKEWREWASVTVVLVGIWLFTSIASGGLNFFWPLIPSGIWALVLVAGMISGDDVAEQRKKLEKKQRKLERKKRRDDAEELPGG</sequence>
<dbReference type="PANTHER" id="PTHR40763:SF4">
    <property type="entry name" value="DUF1707 DOMAIN-CONTAINING PROTEIN"/>
    <property type="match status" value="1"/>
</dbReference>
<dbReference type="Proteomes" id="UP001564626">
    <property type="component" value="Unassembled WGS sequence"/>
</dbReference>
<protein>
    <submittedName>
        <fullName evidence="4">DUF1707 domain-containing protein</fullName>
    </submittedName>
</protein>
<feature type="region of interest" description="Disordered" evidence="1">
    <location>
        <begin position="144"/>
        <end position="164"/>
    </location>
</feature>
<dbReference type="RefSeq" id="WP_345360372.1">
    <property type="nucleotide sequence ID" value="NZ_BAABII010000004.1"/>
</dbReference>
<dbReference type="Pfam" id="PF08044">
    <property type="entry name" value="DUF1707"/>
    <property type="match status" value="1"/>
</dbReference>
<dbReference type="PANTHER" id="PTHR40763">
    <property type="entry name" value="MEMBRANE PROTEIN-RELATED"/>
    <property type="match status" value="1"/>
</dbReference>
<evidence type="ECO:0000313" key="4">
    <source>
        <dbReference type="EMBL" id="MEY8043651.1"/>
    </source>
</evidence>
<gene>
    <name evidence="4" type="ORF">AB8O55_29960</name>
</gene>
<feature type="compositionally biased region" description="Basic and acidic residues" evidence="1">
    <location>
        <begin position="71"/>
        <end position="82"/>
    </location>
</feature>
<keyword evidence="2" id="KW-0472">Membrane</keyword>
<feature type="transmembrane region" description="Helical" evidence="2">
    <location>
        <begin position="88"/>
        <end position="105"/>
    </location>
</feature>
<evidence type="ECO:0000313" key="5">
    <source>
        <dbReference type="Proteomes" id="UP001564626"/>
    </source>
</evidence>
<evidence type="ECO:0000256" key="2">
    <source>
        <dbReference type="SAM" id="Phobius"/>
    </source>
</evidence>
<name>A0ABV4CRD1_9PSEU</name>
<accession>A0ABV4CRD1</accession>
<keyword evidence="5" id="KW-1185">Reference proteome</keyword>
<keyword evidence="2" id="KW-0812">Transmembrane</keyword>
<keyword evidence="2" id="KW-1133">Transmembrane helix</keyword>
<feature type="transmembrane region" description="Helical" evidence="2">
    <location>
        <begin position="111"/>
        <end position="131"/>
    </location>
</feature>
<feature type="compositionally biased region" description="Basic residues" evidence="1">
    <location>
        <begin position="144"/>
        <end position="154"/>
    </location>
</feature>
<organism evidence="4 5">
    <name type="scientific">Saccharopolyspora cebuensis</name>
    <dbReference type="NCBI Taxonomy" id="418759"/>
    <lineage>
        <taxon>Bacteria</taxon>
        <taxon>Bacillati</taxon>
        <taxon>Actinomycetota</taxon>
        <taxon>Actinomycetes</taxon>
        <taxon>Pseudonocardiales</taxon>
        <taxon>Pseudonocardiaceae</taxon>
        <taxon>Saccharopolyspora</taxon>
    </lineage>
</organism>
<dbReference type="EMBL" id="JBGEHV010000119">
    <property type="protein sequence ID" value="MEY8043651.1"/>
    <property type="molecule type" value="Genomic_DNA"/>
</dbReference>
<comment type="caution">
    <text evidence="4">The sequence shown here is derived from an EMBL/GenBank/DDBJ whole genome shotgun (WGS) entry which is preliminary data.</text>
</comment>
<evidence type="ECO:0000256" key="1">
    <source>
        <dbReference type="SAM" id="MobiDB-lite"/>
    </source>
</evidence>
<feature type="domain" description="DUF1707" evidence="3">
    <location>
        <begin position="5"/>
        <end position="57"/>
    </location>
</feature>
<feature type="region of interest" description="Disordered" evidence="1">
    <location>
        <begin position="54"/>
        <end position="82"/>
    </location>
</feature>
<dbReference type="InterPro" id="IPR012551">
    <property type="entry name" value="DUF1707_SHOCT-like"/>
</dbReference>
<evidence type="ECO:0000259" key="3">
    <source>
        <dbReference type="Pfam" id="PF08044"/>
    </source>
</evidence>
<proteinExistence type="predicted"/>